<evidence type="ECO:0000313" key="2">
    <source>
        <dbReference type="Proteomes" id="UP000887116"/>
    </source>
</evidence>
<comment type="caution">
    <text evidence="1">The sequence shown here is derived from an EMBL/GenBank/DDBJ whole genome shotgun (WGS) entry which is preliminary data.</text>
</comment>
<reference evidence="1" key="1">
    <citation type="submission" date="2020-07" db="EMBL/GenBank/DDBJ databases">
        <title>Multicomponent nature underlies the extraordinary mechanical properties of spider dragline silk.</title>
        <authorList>
            <person name="Kono N."/>
            <person name="Nakamura H."/>
            <person name="Mori M."/>
            <person name="Yoshida Y."/>
            <person name="Ohtoshi R."/>
            <person name="Malay A.D."/>
            <person name="Moran D.A.P."/>
            <person name="Tomita M."/>
            <person name="Numata K."/>
            <person name="Arakawa K."/>
        </authorList>
    </citation>
    <scope>NUCLEOTIDE SEQUENCE</scope>
</reference>
<dbReference type="OrthoDB" id="6436528at2759"/>
<proteinExistence type="predicted"/>
<name>A0A8X6HQP1_TRICU</name>
<organism evidence="1 2">
    <name type="scientific">Trichonephila clavata</name>
    <name type="common">Joro spider</name>
    <name type="synonym">Nephila clavata</name>
    <dbReference type="NCBI Taxonomy" id="2740835"/>
    <lineage>
        <taxon>Eukaryota</taxon>
        <taxon>Metazoa</taxon>
        <taxon>Ecdysozoa</taxon>
        <taxon>Arthropoda</taxon>
        <taxon>Chelicerata</taxon>
        <taxon>Arachnida</taxon>
        <taxon>Araneae</taxon>
        <taxon>Araneomorphae</taxon>
        <taxon>Entelegynae</taxon>
        <taxon>Araneoidea</taxon>
        <taxon>Nephilidae</taxon>
        <taxon>Trichonephila</taxon>
    </lineage>
</organism>
<accession>A0A8X6HQP1</accession>
<sequence>MPTSLLLSPACPYDQHGFFQLFFSLGFFPNFDYLIADWVPTQFLPSHHMIAANDSPDDKFWDYFQSPAFREKYLWLYFGGGFLCKKFDRFFPLSESTHFLKWTPAGQYFGQAEAVNAKGKQTKRSKPSVVWDCGQSSGLNVSTGPNSPRIPWANSVAYASSTLPHFSLAVTGVEGIRFGTRSPISSAFPVIPNSTLFAASFSSYFYLSILLVPNITSLDVSPHAA</sequence>
<dbReference type="EMBL" id="BMAO01019114">
    <property type="protein sequence ID" value="GFR28441.1"/>
    <property type="molecule type" value="Genomic_DNA"/>
</dbReference>
<gene>
    <name evidence="1" type="primary">AVEN_128035_1</name>
    <name evidence="1" type="ORF">TNCT_408801</name>
</gene>
<keyword evidence="2" id="KW-1185">Reference proteome</keyword>
<evidence type="ECO:0000313" key="1">
    <source>
        <dbReference type="EMBL" id="GFR28441.1"/>
    </source>
</evidence>
<dbReference type="Proteomes" id="UP000887116">
    <property type="component" value="Unassembled WGS sequence"/>
</dbReference>
<protein>
    <submittedName>
        <fullName evidence="1">Uncharacterized protein</fullName>
    </submittedName>
</protein>
<dbReference type="AlphaFoldDB" id="A0A8X6HQP1"/>